<organism evidence="2 3">
    <name type="scientific">Acidovorax soli</name>
    <dbReference type="NCBI Taxonomy" id="592050"/>
    <lineage>
        <taxon>Bacteria</taxon>
        <taxon>Pseudomonadati</taxon>
        <taxon>Pseudomonadota</taxon>
        <taxon>Betaproteobacteria</taxon>
        <taxon>Burkholderiales</taxon>
        <taxon>Comamonadaceae</taxon>
        <taxon>Acidovorax</taxon>
    </lineage>
</organism>
<dbReference type="GO" id="GO:0005525">
    <property type="term" value="F:GTP binding"/>
    <property type="evidence" value="ECO:0007669"/>
    <property type="project" value="InterPro"/>
</dbReference>
<keyword evidence="2" id="KW-0251">Elongation factor</keyword>
<reference evidence="2 3" key="1">
    <citation type="submission" date="2020-08" db="EMBL/GenBank/DDBJ databases">
        <title>Functional genomics of gut bacteria from endangered species of beetles.</title>
        <authorList>
            <person name="Carlos-Shanley C."/>
        </authorList>
    </citation>
    <scope>NUCLEOTIDE SEQUENCE [LARGE SCALE GENOMIC DNA]</scope>
    <source>
        <strain evidence="2 3">S00198</strain>
    </source>
</reference>
<accession>A0A7X0UA15</accession>
<dbReference type="SUPFAM" id="SSF52540">
    <property type="entry name" value="P-loop containing nucleoside triphosphate hydrolases"/>
    <property type="match status" value="1"/>
</dbReference>
<dbReference type="Pfam" id="PF00009">
    <property type="entry name" value="GTP_EFTU"/>
    <property type="match status" value="1"/>
</dbReference>
<dbReference type="EMBL" id="JACHLK010000004">
    <property type="protein sequence ID" value="MBB6560085.1"/>
    <property type="molecule type" value="Genomic_DNA"/>
</dbReference>
<dbReference type="GO" id="GO:0005829">
    <property type="term" value="C:cytosol"/>
    <property type="evidence" value="ECO:0007669"/>
    <property type="project" value="TreeGrafter"/>
</dbReference>
<protein>
    <submittedName>
        <fullName evidence="2">Translation elongation factor EF-Tu-like GTPase</fullName>
    </submittedName>
</protein>
<name>A0A7X0UA15_9BURK</name>
<keyword evidence="2" id="KW-0648">Protein biosynthesis</keyword>
<dbReference type="AlphaFoldDB" id="A0A7X0UA15"/>
<dbReference type="GO" id="GO:0003746">
    <property type="term" value="F:translation elongation factor activity"/>
    <property type="evidence" value="ECO:0007669"/>
    <property type="project" value="UniProtKB-KW"/>
</dbReference>
<sequence>MHSTRILFFYLAALLSISFPLRAHDIVLLGDESRTRLLASCKMCQGQMVTVATPRSRASAQDVASSAHKARHAVIVIDASVGPLPVAREHILIARQAGVPSLSLMFTNMNRLEGMQDAGELLELEELEVRELLDKYEMGGDKAMVFHDASIRSIKRLHTNGVGMEAMLRAVQALPERKVHSLEPFSGTRFLAHLYLLTPQESKFTAPLSNASSIGLWINGQSLRARVRTKQAVQPGSVRELEFETDKPIVAPIGSRLLLEQSGNIVGAGVLSRGG</sequence>
<dbReference type="InterPro" id="IPR000795">
    <property type="entry name" value="T_Tr_GTP-bd_dom"/>
</dbReference>
<comment type="caution">
    <text evidence="2">The sequence shown here is derived from an EMBL/GenBank/DDBJ whole genome shotgun (WGS) entry which is preliminary data.</text>
</comment>
<dbReference type="RefSeq" id="WP_184857704.1">
    <property type="nucleotide sequence ID" value="NZ_JACHLK010000004.1"/>
</dbReference>
<feature type="domain" description="Tr-type G" evidence="1">
    <location>
        <begin position="60"/>
        <end position="171"/>
    </location>
</feature>
<dbReference type="Proteomes" id="UP000575083">
    <property type="component" value="Unassembled WGS sequence"/>
</dbReference>
<dbReference type="Gene3D" id="3.40.50.300">
    <property type="entry name" value="P-loop containing nucleotide triphosphate hydrolases"/>
    <property type="match status" value="1"/>
</dbReference>
<evidence type="ECO:0000313" key="2">
    <source>
        <dbReference type="EMBL" id="MBB6560085.1"/>
    </source>
</evidence>
<keyword evidence="3" id="KW-1185">Reference proteome</keyword>
<gene>
    <name evidence="2" type="ORF">HNP48_002757</name>
</gene>
<proteinExistence type="predicted"/>
<evidence type="ECO:0000313" key="3">
    <source>
        <dbReference type="Proteomes" id="UP000575083"/>
    </source>
</evidence>
<dbReference type="InterPro" id="IPR027417">
    <property type="entry name" value="P-loop_NTPase"/>
</dbReference>
<dbReference type="InterPro" id="IPR050055">
    <property type="entry name" value="EF-Tu_GTPase"/>
</dbReference>
<dbReference type="GO" id="GO:0003924">
    <property type="term" value="F:GTPase activity"/>
    <property type="evidence" value="ECO:0007669"/>
    <property type="project" value="InterPro"/>
</dbReference>
<dbReference type="PANTHER" id="PTHR43721">
    <property type="entry name" value="ELONGATION FACTOR TU-RELATED"/>
    <property type="match status" value="1"/>
</dbReference>
<dbReference type="PANTHER" id="PTHR43721:SF22">
    <property type="entry name" value="ELONGATION FACTOR TU, MITOCHONDRIAL"/>
    <property type="match status" value="1"/>
</dbReference>
<evidence type="ECO:0000259" key="1">
    <source>
        <dbReference type="Pfam" id="PF00009"/>
    </source>
</evidence>